<dbReference type="Proteomes" id="UP001638806">
    <property type="component" value="Unassembled WGS sequence"/>
</dbReference>
<sequence length="392" mass="41519">MLCVIPSCTSGGEEGAPRDGGQDQWTWPCRWNLREARGDINMCPGGVQRRYFQRAAACACSASPTRGDCGANASPPPLTVDVDVPLSLRMPSRTTFTQLGRSQWQACACCIALQQLFARTLTAVVERATLAGGPMGPQQTRLPTQMPRGLAGSLPTRDDGLWLWQRRTPAALFPAGELASRLDWAGSQGCRELLRIVSLQRPAELKHRVSLRAAWLDAARPVSGVHSFSAKLDGRVNVSRVGIERLPPLNGGRGGAAPWRWTPLLESQCAVARKGSRHGDPAMVLPGPPRGDMRQAMGMRRAHEGAGRKWGAWRGVDGVDGTRSPAGGVPSWAAHGMSLGAAGTHCKVPHLSEVCRAAGGAVIDSDDSTAAAETSAGTVPSGERPQASSPEP</sequence>
<evidence type="ECO:0000313" key="1">
    <source>
        <dbReference type="EMBL" id="KAL3957862.1"/>
    </source>
</evidence>
<comment type="caution">
    <text evidence="1">The sequence shown here is derived from an EMBL/GenBank/DDBJ whole genome shotgun (WGS) entry which is preliminary data.</text>
</comment>
<accession>A0ACC4DNC5</accession>
<dbReference type="EMBL" id="JBGNUJ010000007">
    <property type="protein sequence ID" value="KAL3957862.1"/>
    <property type="molecule type" value="Genomic_DNA"/>
</dbReference>
<gene>
    <name evidence="1" type="ORF">ACCO45_008440</name>
</gene>
<proteinExistence type="predicted"/>
<organism evidence="1 2">
    <name type="scientific">Purpureocillium lilacinum</name>
    <name type="common">Paecilomyces lilacinus</name>
    <dbReference type="NCBI Taxonomy" id="33203"/>
    <lineage>
        <taxon>Eukaryota</taxon>
        <taxon>Fungi</taxon>
        <taxon>Dikarya</taxon>
        <taxon>Ascomycota</taxon>
        <taxon>Pezizomycotina</taxon>
        <taxon>Sordariomycetes</taxon>
        <taxon>Hypocreomycetidae</taxon>
        <taxon>Hypocreales</taxon>
        <taxon>Ophiocordycipitaceae</taxon>
        <taxon>Purpureocillium</taxon>
    </lineage>
</organism>
<reference evidence="1" key="1">
    <citation type="submission" date="2024-12" db="EMBL/GenBank/DDBJ databases">
        <title>Comparative genomics and development of molecular markers within Purpureocillium lilacinum and among Purpureocillium species.</title>
        <authorList>
            <person name="Yeh Z.-Y."/>
            <person name="Ni N.-T."/>
            <person name="Lo P.-H."/>
            <person name="Mushyakhwo K."/>
            <person name="Lin C.-F."/>
            <person name="Nai Y.-S."/>
        </authorList>
    </citation>
    <scope>NUCLEOTIDE SEQUENCE</scope>
    <source>
        <strain evidence="1">NCHU-NPUST-175</strain>
    </source>
</reference>
<protein>
    <submittedName>
        <fullName evidence="1">Uncharacterized protein</fullName>
    </submittedName>
</protein>
<keyword evidence="2" id="KW-1185">Reference proteome</keyword>
<evidence type="ECO:0000313" key="2">
    <source>
        <dbReference type="Proteomes" id="UP001638806"/>
    </source>
</evidence>
<name>A0ACC4DNC5_PURLI</name>